<dbReference type="GO" id="GO:0140662">
    <property type="term" value="F:ATP-dependent protein folding chaperone"/>
    <property type="evidence" value="ECO:0007669"/>
    <property type="project" value="InterPro"/>
</dbReference>
<dbReference type="Gene3D" id="3.30.420.40">
    <property type="match status" value="2"/>
</dbReference>
<proteinExistence type="inferred from homology"/>
<evidence type="ECO:0000256" key="3">
    <source>
        <dbReference type="ARBA" id="ARBA00022840"/>
    </source>
</evidence>
<gene>
    <name evidence="4" type="ORF">LUZ62_012793</name>
</gene>
<comment type="similarity">
    <text evidence="1">Belongs to the heat shock protein 70 family.</text>
</comment>
<dbReference type="SUPFAM" id="SSF100920">
    <property type="entry name" value="Heat shock protein 70kD (HSP70), peptide-binding domain"/>
    <property type="match status" value="1"/>
</dbReference>
<dbReference type="Gene3D" id="3.90.640.10">
    <property type="entry name" value="Actin, Chain A, domain 4"/>
    <property type="match status" value="1"/>
</dbReference>
<dbReference type="Proteomes" id="UP001140206">
    <property type="component" value="Unassembled WGS sequence"/>
</dbReference>
<dbReference type="EMBL" id="JAMFTS010007721">
    <property type="protein sequence ID" value="KAJ4730945.1"/>
    <property type="molecule type" value="Genomic_DNA"/>
</dbReference>
<comment type="caution">
    <text evidence="4">The sequence shown here is derived from an EMBL/GenBank/DDBJ whole genome shotgun (WGS) entry which is preliminary data.</text>
</comment>
<dbReference type="InterPro" id="IPR018181">
    <property type="entry name" value="Heat_shock_70_CS"/>
</dbReference>
<dbReference type="InterPro" id="IPR043129">
    <property type="entry name" value="ATPase_NBD"/>
</dbReference>
<evidence type="ECO:0000256" key="2">
    <source>
        <dbReference type="ARBA" id="ARBA00022741"/>
    </source>
</evidence>
<dbReference type="FunFam" id="3.30.420.40:FF:000545">
    <property type="entry name" value="Endoplasmic reticulum chaperone BiP"/>
    <property type="match status" value="1"/>
</dbReference>
<sequence length="482" mass="53980">IAEIYLECPVKNAVVTVPAYFNDAQRRATKDAGLIAGLNVMRIMDEPTAAAVAYGFDKASSNSAEKKVFIFDLGGGTFDVSLIAVKNGVFEVKATAGDTHLGGEDFDDRLVNYFIDEFKRKYNKDITKSPRSLGRLRSACERAKRNLSFLAQTTVEVNSLYEGIDLCSRISQARFEELNMDLFTKCMEIVEKCLKDASTDKASVDVVVLVGGSTRIPKVRELLNNYFDGKQISRGINPDEAVAYGATVQAAHLIGQGSREVQDLVLLDVTPLSLGIEIVGGVMSVVVPRNTTIPTNKVRDYTTTYDYQTDVCFRVFEGERAQTKDNYRLGEFFLRGIAPAPRCVPKLDVCFNIDANGILNVSAMDRSSGQKNKITVTNEETRLSDEVIEKIIQDAERYRVQDEECRKKYEAKNTLERYAYRMRNAMRNNSITNTLSFVTKMAIEEAVRETFVWIDGNQFPDVSESESRLEQLKIICDPIDHI</sequence>
<dbReference type="FunFam" id="2.60.34.10:FF:000002">
    <property type="entry name" value="Heat shock 70 kDa"/>
    <property type="match status" value="1"/>
</dbReference>
<keyword evidence="4" id="KW-0346">Stress response</keyword>
<dbReference type="AlphaFoldDB" id="A0AAV8AHE6"/>
<feature type="non-terminal residue" evidence="4">
    <location>
        <position position="1"/>
    </location>
</feature>
<dbReference type="InterPro" id="IPR029048">
    <property type="entry name" value="HSP70_C_sf"/>
</dbReference>
<keyword evidence="2" id="KW-0547">Nucleotide-binding</keyword>
<evidence type="ECO:0000313" key="5">
    <source>
        <dbReference type="Proteomes" id="UP001140206"/>
    </source>
</evidence>
<dbReference type="PRINTS" id="PR00301">
    <property type="entry name" value="HEATSHOCK70"/>
</dbReference>
<reference evidence="4" key="1">
    <citation type="submission" date="2022-08" db="EMBL/GenBank/DDBJ databases">
        <authorList>
            <person name="Marques A."/>
        </authorList>
    </citation>
    <scope>NUCLEOTIDE SEQUENCE</scope>
    <source>
        <strain evidence="4">RhyPub2mFocal</strain>
        <tissue evidence="4">Leaves</tissue>
    </source>
</reference>
<name>A0AAV8AHE6_9POAL</name>
<keyword evidence="3" id="KW-0067">ATP-binding</keyword>
<keyword evidence="5" id="KW-1185">Reference proteome</keyword>
<dbReference type="InterPro" id="IPR013126">
    <property type="entry name" value="Hsp_70_fam"/>
</dbReference>
<dbReference type="GO" id="GO:0005524">
    <property type="term" value="F:ATP binding"/>
    <property type="evidence" value="ECO:0007669"/>
    <property type="project" value="UniProtKB-KW"/>
</dbReference>
<dbReference type="PROSITE" id="PS01036">
    <property type="entry name" value="HSP70_3"/>
    <property type="match status" value="1"/>
</dbReference>
<dbReference type="FunFam" id="3.90.640.10:FF:000002">
    <property type="entry name" value="Heat shock 70 kDa"/>
    <property type="match status" value="1"/>
</dbReference>
<dbReference type="Pfam" id="PF00012">
    <property type="entry name" value="HSP70"/>
    <property type="match status" value="1"/>
</dbReference>
<dbReference type="InterPro" id="IPR029047">
    <property type="entry name" value="HSP70_peptide-bd_sf"/>
</dbReference>
<organism evidence="4 5">
    <name type="scientific">Rhynchospora pubera</name>
    <dbReference type="NCBI Taxonomy" id="906938"/>
    <lineage>
        <taxon>Eukaryota</taxon>
        <taxon>Viridiplantae</taxon>
        <taxon>Streptophyta</taxon>
        <taxon>Embryophyta</taxon>
        <taxon>Tracheophyta</taxon>
        <taxon>Spermatophyta</taxon>
        <taxon>Magnoliopsida</taxon>
        <taxon>Liliopsida</taxon>
        <taxon>Poales</taxon>
        <taxon>Cyperaceae</taxon>
        <taxon>Cyperoideae</taxon>
        <taxon>Rhynchosporeae</taxon>
        <taxon>Rhynchospora</taxon>
    </lineage>
</organism>
<protein>
    <submittedName>
        <fullName evidence="4">Heat shock 70 kDa protein</fullName>
    </submittedName>
</protein>
<dbReference type="Gene3D" id="1.20.1270.10">
    <property type="match status" value="1"/>
</dbReference>
<dbReference type="SUPFAM" id="SSF53067">
    <property type="entry name" value="Actin-like ATPase domain"/>
    <property type="match status" value="2"/>
</dbReference>
<dbReference type="PROSITE" id="PS00329">
    <property type="entry name" value="HSP70_2"/>
    <property type="match status" value="1"/>
</dbReference>
<evidence type="ECO:0000313" key="4">
    <source>
        <dbReference type="EMBL" id="KAJ4730945.1"/>
    </source>
</evidence>
<dbReference type="SUPFAM" id="SSF100934">
    <property type="entry name" value="Heat shock protein 70kD (HSP70), C-terminal subdomain"/>
    <property type="match status" value="1"/>
</dbReference>
<dbReference type="PANTHER" id="PTHR19375">
    <property type="entry name" value="HEAT SHOCK PROTEIN 70KDA"/>
    <property type="match status" value="1"/>
</dbReference>
<accession>A0AAV8AHE6</accession>
<dbReference type="Gene3D" id="2.60.34.10">
    <property type="entry name" value="Substrate Binding Domain Of DNAk, Chain A, domain 1"/>
    <property type="match status" value="1"/>
</dbReference>
<evidence type="ECO:0000256" key="1">
    <source>
        <dbReference type="ARBA" id="ARBA00007381"/>
    </source>
</evidence>